<reference evidence="3" key="1">
    <citation type="journal article" date="2019" name="Int. J. Syst. Evol. Microbiol.">
        <title>The Global Catalogue of Microorganisms (GCM) 10K type strain sequencing project: providing services to taxonomists for standard genome sequencing and annotation.</title>
        <authorList>
            <consortium name="The Broad Institute Genomics Platform"/>
            <consortium name="The Broad Institute Genome Sequencing Center for Infectious Disease"/>
            <person name="Wu L."/>
            <person name="Ma J."/>
        </authorList>
    </citation>
    <scope>NUCLEOTIDE SEQUENCE [LARGE SCALE GENOMIC DNA]</scope>
    <source>
        <strain evidence="3">NBRC 112299</strain>
    </source>
</reference>
<evidence type="ECO:0000313" key="2">
    <source>
        <dbReference type="EMBL" id="GMA36465.1"/>
    </source>
</evidence>
<sequence>MTDDNTPWMRLLRELFGDDAEAALAELERMGMDPSALAQASGMLGNPAMMDHVLGQIRSLITQSQGEDVNWTLAHDVARGVAAQSGDPSVTAAVAQQHRAAVSRAELWLDAATDFDPAVLEPRVMSRAEWVEATLPTWRVIAGPVAVSVSQALSQILKGEDGSGSAMEAMGLGGEEAGALVQSVSPTVCGMHMGQAAGQMSRETFGVTDLGFPLLAEPRVTLVPSVIREFSAGLDIPDDEVLTFLALREAAHVRLFAATPWLTGHVHNLIERYAAGIRIDLEALDSAVSEIGVTDPAKPAGSADRGNLQPAPLGGAGGDARVDRDPARPHRGLGRRGDAPRGCTAPRVHRRAERDAATSSRRRRSRRGRLQDTSRPRVAAPTHARGRGAVARGDRACGHRIPRRGVGPPRHAAYQ</sequence>
<dbReference type="Pfam" id="PF10103">
    <property type="entry name" value="Zincin_2"/>
    <property type="match status" value="1"/>
</dbReference>
<evidence type="ECO:0008006" key="4">
    <source>
        <dbReference type="Google" id="ProtNLM"/>
    </source>
</evidence>
<proteinExistence type="predicted"/>
<organism evidence="2 3">
    <name type="scientific">Demequina litorisediminis</name>
    <dbReference type="NCBI Taxonomy" id="1849022"/>
    <lineage>
        <taxon>Bacteria</taxon>
        <taxon>Bacillati</taxon>
        <taxon>Actinomycetota</taxon>
        <taxon>Actinomycetes</taxon>
        <taxon>Micrococcales</taxon>
        <taxon>Demequinaceae</taxon>
        <taxon>Demequina</taxon>
    </lineage>
</organism>
<dbReference type="PANTHER" id="PTHR39420">
    <property type="match status" value="1"/>
</dbReference>
<evidence type="ECO:0000256" key="1">
    <source>
        <dbReference type="SAM" id="MobiDB-lite"/>
    </source>
</evidence>
<comment type="caution">
    <text evidence="2">The sequence shown here is derived from an EMBL/GenBank/DDBJ whole genome shotgun (WGS) entry which is preliminary data.</text>
</comment>
<dbReference type="Proteomes" id="UP001157125">
    <property type="component" value="Unassembled WGS sequence"/>
</dbReference>
<name>A0ABQ6IGN7_9MICO</name>
<dbReference type="InterPro" id="IPR042271">
    <property type="entry name" value="Zinicin_2_N"/>
</dbReference>
<protein>
    <recommendedName>
        <fullName evidence="4">Hydrolase</fullName>
    </recommendedName>
</protein>
<dbReference type="EMBL" id="BSUN01000001">
    <property type="protein sequence ID" value="GMA36465.1"/>
    <property type="molecule type" value="Genomic_DNA"/>
</dbReference>
<keyword evidence="3" id="KW-1185">Reference proteome</keyword>
<accession>A0ABQ6IGN7</accession>
<dbReference type="NCBIfam" id="TIGR03624">
    <property type="entry name" value="putative hydrolase"/>
    <property type="match status" value="1"/>
</dbReference>
<evidence type="ECO:0000313" key="3">
    <source>
        <dbReference type="Proteomes" id="UP001157125"/>
    </source>
</evidence>
<dbReference type="PANTHER" id="PTHR39420:SF2">
    <property type="entry name" value="HYDROLASE"/>
    <property type="match status" value="1"/>
</dbReference>
<dbReference type="InterPro" id="IPR018766">
    <property type="entry name" value="Zinicin_2"/>
</dbReference>
<feature type="region of interest" description="Disordered" evidence="1">
    <location>
        <begin position="295"/>
        <end position="415"/>
    </location>
</feature>
<gene>
    <name evidence="2" type="ORF">GCM10025876_26690</name>
</gene>
<dbReference type="Gene3D" id="1.20.150.30">
    <property type="entry name" value="Zincin-like metallopeptidase, N-terminal domain"/>
    <property type="match status" value="1"/>
</dbReference>
<dbReference type="SUPFAM" id="SSF55486">
    <property type="entry name" value="Metalloproteases ('zincins'), catalytic domain"/>
    <property type="match status" value="1"/>
</dbReference>